<dbReference type="InterPro" id="IPR014340">
    <property type="entry name" value="LptA"/>
</dbReference>
<accession>A0ABU8J978</accession>
<proteinExistence type="predicted"/>
<evidence type="ECO:0000256" key="3">
    <source>
        <dbReference type="ARBA" id="ARBA00022764"/>
    </source>
</evidence>
<dbReference type="EMBL" id="JBBBNY010000002">
    <property type="protein sequence ID" value="MEI7035840.1"/>
    <property type="molecule type" value="Genomic_DNA"/>
</dbReference>
<dbReference type="InterPro" id="IPR005653">
    <property type="entry name" value="OstA-like_N"/>
</dbReference>
<evidence type="ECO:0000256" key="2">
    <source>
        <dbReference type="ARBA" id="ARBA00022729"/>
    </source>
</evidence>
<feature type="compositionally biased region" description="Low complexity" evidence="4">
    <location>
        <begin position="175"/>
        <end position="209"/>
    </location>
</feature>
<feature type="signal peptide" evidence="5">
    <location>
        <begin position="1"/>
        <end position="31"/>
    </location>
</feature>
<organism evidence="7 8">
    <name type="scientific">Fulvimonas yonginensis</name>
    <dbReference type="NCBI Taxonomy" id="1495200"/>
    <lineage>
        <taxon>Bacteria</taxon>
        <taxon>Pseudomonadati</taxon>
        <taxon>Pseudomonadota</taxon>
        <taxon>Gammaproteobacteria</taxon>
        <taxon>Lysobacterales</taxon>
        <taxon>Rhodanobacteraceae</taxon>
        <taxon>Fulvimonas</taxon>
    </lineage>
</organism>
<comment type="caution">
    <text evidence="7">The sequence shown here is derived from an EMBL/GenBank/DDBJ whole genome shotgun (WGS) entry which is preliminary data.</text>
</comment>
<keyword evidence="8" id="KW-1185">Reference proteome</keyword>
<evidence type="ECO:0000256" key="1">
    <source>
        <dbReference type="ARBA" id="ARBA00022448"/>
    </source>
</evidence>
<dbReference type="InterPro" id="IPR052037">
    <property type="entry name" value="LPS_export_LptA"/>
</dbReference>
<evidence type="ECO:0000259" key="6">
    <source>
        <dbReference type="Pfam" id="PF03968"/>
    </source>
</evidence>
<evidence type="ECO:0000313" key="7">
    <source>
        <dbReference type="EMBL" id="MEI7035840.1"/>
    </source>
</evidence>
<evidence type="ECO:0000313" key="8">
    <source>
        <dbReference type="Proteomes" id="UP001381174"/>
    </source>
</evidence>
<dbReference type="Proteomes" id="UP001381174">
    <property type="component" value="Unassembled WGS sequence"/>
</dbReference>
<feature type="chain" id="PRO_5046237800" evidence="5">
    <location>
        <begin position="32"/>
        <end position="209"/>
    </location>
</feature>
<keyword evidence="3" id="KW-0574">Periplasm</keyword>
<evidence type="ECO:0000256" key="5">
    <source>
        <dbReference type="SAM" id="SignalP"/>
    </source>
</evidence>
<name>A0ABU8J978_9GAMM</name>
<sequence length="209" mass="21409">MTSTARSCQASAVLRLALLTAGLLALQPALAKRSDRDKPADIVAKSFDGSQQDNGYIIYKGQVRITQGTLQATGDLAKAYLDGDNNVTRVVLTGSPAHIQQLDDAGNLMEGNAATIDYDNVKGIAVLTGNAMVKQQGRGEAHGDKLTYDTGTSQMTGESRGDGLVHMIFKPKPRPAGSAPASRPAASGTAPAPAASAPAPAPATSAGQP</sequence>
<feature type="compositionally biased region" description="Basic and acidic residues" evidence="4">
    <location>
        <begin position="137"/>
        <end position="147"/>
    </location>
</feature>
<dbReference type="RefSeq" id="WP_336806465.1">
    <property type="nucleotide sequence ID" value="NZ_JBBBNY010000002.1"/>
</dbReference>
<keyword evidence="1" id="KW-0813">Transport</keyword>
<dbReference type="Gene3D" id="2.60.450.10">
    <property type="entry name" value="Lipopolysaccharide (LPS) transport protein A like domain"/>
    <property type="match status" value="1"/>
</dbReference>
<dbReference type="NCBIfam" id="TIGR03002">
    <property type="entry name" value="outer_YhbN_LptA"/>
    <property type="match status" value="1"/>
</dbReference>
<dbReference type="Pfam" id="PF03968">
    <property type="entry name" value="LptD_N"/>
    <property type="match status" value="1"/>
</dbReference>
<evidence type="ECO:0000256" key="4">
    <source>
        <dbReference type="SAM" id="MobiDB-lite"/>
    </source>
</evidence>
<dbReference type="PANTHER" id="PTHR36504">
    <property type="entry name" value="LIPOPOLYSACCHARIDE EXPORT SYSTEM PROTEIN LPTA"/>
    <property type="match status" value="1"/>
</dbReference>
<feature type="region of interest" description="Disordered" evidence="4">
    <location>
        <begin position="137"/>
        <end position="209"/>
    </location>
</feature>
<keyword evidence="2 5" id="KW-0732">Signal</keyword>
<protein>
    <submittedName>
        <fullName evidence="7">Lipopolysaccharide transport periplasmic protein LptA</fullName>
    </submittedName>
</protein>
<dbReference type="PANTHER" id="PTHR36504:SF1">
    <property type="entry name" value="LIPOPOLYSACCHARIDE EXPORT SYSTEM PROTEIN LPTA"/>
    <property type="match status" value="1"/>
</dbReference>
<reference evidence="7 8" key="1">
    <citation type="journal article" date="2014" name="Int. J. Syst. Evol. Microbiol.">
        <title>Fulvimonas yonginensis sp. nov., isolated from greenhouse soil, and emended description of the genus Fulvimonas.</title>
        <authorList>
            <person name="Ahn J.H."/>
            <person name="Kim S.J."/>
            <person name="Weon H.Y."/>
            <person name="Hong S.B."/>
            <person name="Seok S.J."/>
            <person name="Kwon S.W."/>
        </authorList>
    </citation>
    <scope>NUCLEOTIDE SEQUENCE [LARGE SCALE GENOMIC DNA]</scope>
    <source>
        <strain evidence="7 8">KACC 16952</strain>
    </source>
</reference>
<feature type="domain" description="Organic solvent tolerance-like N-terminal" evidence="6">
    <location>
        <begin position="42"/>
        <end position="152"/>
    </location>
</feature>
<gene>
    <name evidence="7" type="primary">lptA</name>
    <name evidence="7" type="ORF">WAT24_03600</name>
</gene>